<keyword evidence="4 6" id="KW-1133">Transmembrane helix</keyword>
<evidence type="ECO:0000313" key="8">
    <source>
        <dbReference type="EMBL" id="MSS00862.1"/>
    </source>
</evidence>
<evidence type="ECO:0000256" key="5">
    <source>
        <dbReference type="ARBA" id="ARBA00023136"/>
    </source>
</evidence>
<dbReference type="PANTHER" id="PTHR33545:SF9">
    <property type="entry name" value="UPF0750 MEMBRANE PROTEIN YITE"/>
    <property type="match status" value="1"/>
</dbReference>
<feature type="transmembrane region" description="Helical" evidence="6">
    <location>
        <begin position="7"/>
        <end position="29"/>
    </location>
</feature>
<comment type="subcellular location">
    <subcellularLocation>
        <location evidence="1">Cell membrane</location>
        <topology evidence="1">Multi-pass membrane protein</topology>
    </subcellularLocation>
</comment>
<evidence type="ECO:0000313" key="9">
    <source>
        <dbReference type="Proteomes" id="UP000470082"/>
    </source>
</evidence>
<feature type="domain" description="DUF2179" evidence="7">
    <location>
        <begin position="225"/>
        <end position="279"/>
    </location>
</feature>
<name>A0A7X2N1T5_9FIRM</name>
<proteinExistence type="predicted"/>
<dbReference type="InterPro" id="IPR015867">
    <property type="entry name" value="N-reg_PII/ATP_PRibTrfase_C"/>
</dbReference>
<dbReference type="EMBL" id="VUMM01000002">
    <property type="protein sequence ID" value="MSS00862.1"/>
    <property type="molecule type" value="Genomic_DNA"/>
</dbReference>
<dbReference type="RefSeq" id="WP_154459333.1">
    <property type="nucleotide sequence ID" value="NZ_VUMM01000002.1"/>
</dbReference>
<dbReference type="Pfam" id="PF02588">
    <property type="entry name" value="YitT_membrane"/>
    <property type="match status" value="1"/>
</dbReference>
<dbReference type="InterPro" id="IPR051461">
    <property type="entry name" value="UPF0750_membrane"/>
</dbReference>
<keyword evidence="2" id="KW-1003">Cell membrane</keyword>
<evidence type="ECO:0000256" key="3">
    <source>
        <dbReference type="ARBA" id="ARBA00022692"/>
    </source>
</evidence>
<dbReference type="Proteomes" id="UP000470082">
    <property type="component" value="Unassembled WGS sequence"/>
</dbReference>
<organism evidence="8 9">
    <name type="scientific">Floccifex porci</name>
    <dbReference type="NCBI Taxonomy" id="2606629"/>
    <lineage>
        <taxon>Bacteria</taxon>
        <taxon>Bacillati</taxon>
        <taxon>Bacillota</taxon>
        <taxon>Erysipelotrichia</taxon>
        <taxon>Erysipelotrichales</taxon>
        <taxon>Erysipelotrichaceae</taxon>
        <taxon>Floccifex</taxon>
    </lineage>
</organism>
<protein>
    <submittedName>
        <fullName evidence="8">YitT family protein</fullName>
    </submittedName>
</protein>
<dbReference type="PIRSF" id="PIRSF006483">
    <property type="entry name" value="Membrane_protein_YitT"/>
    <property type="match status" value="1"/>
</dbReference>
<reference evidence="8 9" key="1">
    <citation type="submission" date="2019-08" db="EMBL/GenBank/DDBJ databases">
        <title>In-depth cultivation of the pig gut microbiome towards novel bacterial diversity and tailored functional studies.</title>
        <authorList>
            <person name="Wylensek D."/>
            <person name="Hitch T.C.A."/>
            <person name="Clavel T."/>
        </authorList>
    </citation>
    <scope>NUCLEOTIDE SEQUENCE [LARGE SCALE GENOMIC DNA]</scope>
    <source>
        <strain evidence="8 9">LKV-178-WT-2G</strain>
    </source>
</reference>
<keyword evidence="9" id="KW-1185">Reference proteome</keyword>
<comment type="caution">
    <text evidence="8">The sequence shown here is derived from an EMBL/GenBank/DDBJ whole genome shotgun (WGS) entry which is preliminary data.</text>
</comment>
<feature type="transmembrane region" description="Helical" evidence="6">
    <location>
        <begin position="84"/>
        <end position="101"/>
    </location>
</feature>
<dbReference type="InterPro" id="IPR019264">
    <property type="entry name" value="DUF2179"/>
</dbReference>
<feature type="transmembrane region" description="Helical" evidence="6">
    <location>
        <begin position="49"/>
        <end position="72"/>
    </location>
</feature>
<dbReference type="CDD" id="cd16380">
    <property type="entry name" value="YitT_C"/>
    <property type="match status" value="1"/>
</dbReference>
<keyword evidence="3 6" id="KW-0812">Transmembrane</keyword>
<evidence type="ECO:0000256" key="6">
    <source>
        <dbReference type="SAM" id="Phobius"/>
    </source>
</evidence>
<gene>
    <name evidence="8" type="ORF">FYJ50_01785</name>
</gene>
<dbReference type="GO" id="GO:0005886">
    <property type="term" value="C:plasma membrane"/>
    <property type="evidence" value="ECO:0007669"/>
    <property type="project" value="UniProtKB-SubCell"/>
</dbReference>
<evidence type="ECO:0000256" key="4">
    <source>
        <dbReference type="ARBA" id="ARBA00022989"/>
    </source>
</evidence>
<evidence type="ECO:0000256" key="1">
    <source>
        <dbReference type="ARBA" id="ARBA00004651"/>
    </source>
</evidence>
<sequence>MKEKNKWISFIFIIIGNLLVAASVSFFILPNDILTGGVAGVVVALSPLIHMDSVLMINIITYALFILGAILLGKGFALRTLLSTLVYPLGVSIFSYIYNYFPEGTFIMEPYLASIYSGLISGVGLGLCFRVNASTGGMDIPALILHKYTPLSSGDSVAIVDVLTILLGLMIHGLQPALIGILSVFTSSAAINRTILLGTQKAINCMVISNKWIEVRDYLVNQLGRGVTILDGIGGYSQEYHPVIMCVIKQKHLSILESNIKKIDPSAFIIVNNVNEVHGEGFTYGYYDEE</sequence>
<evidence type="ECO:0000256" key="2">
    <source>
        <dbReference type="ARBA" id="ARBA00022475"/>
    </source>
</evidence>
<dbReference type="Gene3D" id="3.30.70.120">
    <property type="match status" value="1"/>
</dbReference>
<keyword evidence="5 6" id="KW-0472">Membrane</keyword>
<accession>A0A7X2N1T5</accession>
<dbReference type="Pfam" id="PF10035">
    <property type="entry name" value="DUF2179"/>
    <property type="match status" value="1"/>
</dbReference>
<dbReference type="InterPro" id="IPR003740">
    <property type="entry name" value="YitT"/>
</dbReference>
<evidence type="ECO:0000259" key="7">
    <source>
        <dbReference type="Pfam" id="PF10035"/>
    </source>
</evidence>
<dbReference type="AlphaFoldDB" id="A0A7X2N1T5"/>
<feature type="transmembrane region" description="Helical" evidence="6">
    <location>
        <begin position="113"/>
        <end position="133"/>
    </location>
</feature>
<dbReference type="PANTHER" id="PTHR33545">
    <property type="entry name" value="UPF0750 MEMBRANE PROTEIN YITT-RELATED"/>
    <property type="match status" value="1"/>
</dbReference>